<dbReference type="KEGG" id="pamo:BAR1_07985"/>
<dbReference type="InterPro" id="IPR001466">
    <property type="entry name" value="Beta-lactam-related"/>
</dbReference>
<dbReference type="GO" id="GO:0016787">
    <property type="term" value="F:hydrolase activity"/>
    <property type="evidence" value="ECO:0007669"/>
    <property type="project" value="UniProtKB-KW"/>
</dbReference>
<reference evidence="2 3" key="1">
    <citation type="submission" date="2018-09" db="EMBL/GenBank/DDBJ databases">
        <title>Profundibacter amoris BAR1 gen. nov., sp. nov., a new member of the Roseobacter clade isolated at Lokis Castle Vent Field on the Arctic Mid-Oceanic Ridge.</title>
        <authorList>
            <person name="Le Moine Bauer S."/>
            <person name="Sjoeberg A.G."/>
            <person name="L'Haridon S."/>
            <person name="Stokke R."/>
            <person name="Roalkvam I."/>
            <person name="Steen I.H."/>
            <person name="Dahle H."/>
        </authorList>
    </citation>
    <scope>NUCLEOTIDE SEQUENCE [LARGE SCALE GENOMIC DNA]</scope>
    <source>
        <strain evidence="2 3">BAR1</strain>
    </source>
</reference>
<keyword evidence="3" id="KW-1185">Reference proteome</keyword>
<protein>
    <submittedName>
        <fullName evidence="2">Class A beta-lactamase-related serine hydrolase</fullName>
    </submittedName>
</protein>
<dbReference type="PANTHER" id="PTHR46825:SF9">
    <property type="entry name" value="BETA-LACTAMASE-RELATED DOMAIN-CONTAINING PROTEIN"/>
    <property type="match status" value="1"/>
</dbReference>
<dbReference type="PANTHER" id="PTHR46825">
    <property type="entry name" value="D-ALANYL-D-ALANINE-CARBOXYPEPTIDASE/ENDOPEPTIDASE AMPH"/>
    <property type="match status" value="1"/>
</dbReference>
<evidence type="ECO:0000313" key="2">
    <source>
        <dbReference type="EMBL" id="AXX97875.1"/>
    </source>
</evidence>
<dbReference type="SUPFAM" id="SSF56601">
    <property type="entry name" value="beta-lactamase/transpeptidase-like"/>
    <property type="match status" value="1"/>
</dbReference>
<dbReference type="Gene3D" id="3.40.710.10">
    <property type="entry name" value="DD-peptidase/beta-lactamase superfamily"/>
    <property type="match status" value="1"/>
</dbReference>
<dbReference type="EMBL" id="CP032125">
    <property type="protein sequence ID" value="AXX97875.1"/>
    <property type="molecule type" value="Genomic_DNA"/>
</dbReference>
<evidence type="ECO:0000259" key="1">
    <source>
        <dbReference type="Pfam" id="PF00144"/>
    </source>
</evidence>
<evidence type="ECO:0000313" key="3">
    <source>
        <dbReference type="Proteomes" id="UP000261704"/>
    </source>
</evidence>
<accession>A0A347UG97</accession>
<sequence length="401" mass="43723">MVICMRVFTPGYIFQRSITMDDFSTSNDTDIEQIEAFEALISDATPIAERARYDTPLINRTALRVHGEAIIDNTFITPGPIFDRVRMVNEILTQMETAGAVGYSWAIVQNGQLVDAGGVGDARTASEENPKPMRARTKMVSASLAKPICAVTVMKLVEDGSLDLNQSAYPLIADAFPGGHSSLGDITIQHLLTHQSGFNGPGTLSAFPDSLAAPLSGTPGTGTRYENWNYWFLAHIVEAITGEPYVRVAQQTVLLPMGIHTMTRNVNEGRQCLYYAAGSSSDGRGWGDFTATAIGAYGWYANAVQWAKFLAHFRHDTVLSPATRRTMLEWSDSIFGFRLWHNSPRGTYYGHGGDFFTSGGRAFHGGIISFPDGIDAVLLTNSDDVANPESILMSAYHAAYI</sequence>
<feature type="domain" description="Beta-lactamase-related" evidence="1">
    <location>
        <begin position="94"/>
        <end position="353"/>
    </location>
</feature>
<name>A0A347UG97_9RHOB</name>
<dbReference type="Proteomes" id="UP000261704">
    <property type="component" value="Chromosome"/>
</dbReference>
<gene>
    <name evidence="2" type="ORF">BAR1_07985</name>
</gene>
<dbReference type="OrthoDB" id="5377981at2"/>
<dbReference type="AlphaFoldDB" id="A0A347UG97"/>
<keyword evidence="2" id="KW-0378">Hydrolase</keyword>
<organism evidence="2 3">
    <name type="scientific">Profundibacter amoris</name>
    <dbReference type="NCBI Taxonomy" id="2171755"/>
    <lineage>
        <taxon>Bacteria</taxon>
        <taxon>Pseudomonadati</taxon>
        <taxon>Pseudomonadota</taxon>
        <taxon>Alphaproteobacteria</taxon>
        <taxon>Rhodobacterales</taxon>
        <taxon>Paracoccaceae</taxon>
        <taxon>Profundibacter</taxon>
    </lineage>
</organism>
<dbReference type="InterPro" id="IPR012338">
    <property type="entry name" value="Beta-lactam/transpept-like"/>
</dbReference>
<dbReference type="InterPro" id="IPR050491">
    <property type="entry name" value="AmpC-like"/>
</dbReference>
<dbReference type="Pfam" id="PF00144">
    <property type="entry name" value="Beta-lactamase"/>
    <property type="match status" value="1"/>
</dbReference>
<proteinExistence type="predicted"/>